<name>A0ABN1PDW7_9ACTN</name>
<dbReference type="SMART" id="SM00458">
    <property type="entry name" value="RICIN"/>
    <property type="match status" value="1"/>
</dbReference>
<dbReference type="EMBL" id="BAAAHQ010000011">
    <property type="protein sequence ID" value="GAA0926111.1"/>
    <property type="molecule type" value="Genomic_DNA"/>
</dbReference>
<reference evidence="3 4" key="1">
    <citation type="journal article" date="2019" name="Int. J. Syst. Evol. Microbiol.">
        <title>The Global Catalogue of Microorganisms (GCM) 10K type strain sequencing project: providing services to taxonomists for standard genome sequencing and annotation.</title>
        <authorList>
            <consortium name="The Broad Institute Genomics Platform"/>
            <consortium name="The Broad Institute Genome Sequencing Center for Infectious Disease"/>
            <person name="Wu L."/>
            <person name="Ma J."/>
        </authorList>
    </citation>
    <scope>NUCLEOTIDE SEQUENCE [LARGE SCALE GENOMIC DNA]</scope>
    <source>
        <strain evidence="3 4">JCM 11136</strain>
    </source>
</reference>
<dbReference type="RefSeq" id="WP_343950247.1">
    <property type="nucleotide sequence ID" value="NZ_BAAAHQ010000011.1"/>
</dbReference>
<accession>A0ABN1PDW7</accession>
<gene>
    <name evidence="3" type="ORF">GCM10009560_27930</name>
</gene>
<keyword evidence="1" id="KW-0732">Signal</keyword>
<evidence type="ECO:0000259" key="2">
    <source>
        <dbReference type="SMART" id="SM00458"/>
    </source>
</evidence>
<dbReference type="SUPFAM" id="SSF50370">
    <property type="entry name" value="Ricin B-like lectins"/>
    <property type="match status" value="1"/>
</dbReference>
<proteinExistence type="predicted"/>
<dbReference type="Pfam" id="PF00652">
    <property type="entry name" value="Ricin_B_lectin"/>
    <property type="match status" value="1"/>
</dbReference>
<dbReference type="Proteomes" id="UP001501578">
    <property type="component" value="Unassembled WGS sequence"/>
</dbReference>
<dbReference type="Gene3D" id="2.80.10.50">
    <property type="match status" value="2"/>
</dbReference>
<comment type="caution">
    <text evidence="3">The sequence shown here is derived from an EMBL/GenBank/DDBJ whole genome shotgun (WGS) entry which is preliminary data.</text>
</comment>
<organism evidence="3 4">
    <name type="scientific">Nonomuraea longicatena</name>
    <dbReference type="NCBI Taxonomy" id="83682"/>
    <lineage>
        <taxon>Bacteria</taxon>
        <taxon>Bacillati</taxon>
        <taxon>Actinomycetota</taxon>
        <taxon>Actinomycetes</taxon>
        <taxon>Streptosporangiales</taxon>
        <taxon>Streptosporangiaceae</taxon>
        <taxon>Nonomuraea</taxon>
    </lineage>
</organism>
<dbReference type="InterPro" id="IPR035992">
    <property type="entry name" value="Ricin_B-like_lectins"/>
</dbReference>
<feature type="domain" description="Ricin B lectin" evidence="2">
    <location>
        <begin position="27"/>
        <end position="162"/>
    </location>
</feature>
<protein>
    <recommendedName>
        <fullName evidence="2">Ricin B lectin domain-containing protein</fullName>
    </recommendedName>
</protein>
<keyword evidence="4" id="KW-1185">Reference proteome</keyword>
<evidence type="ECO:0000256" key="1">
    <source>
        <dbReference type="SAM" id="SignalP"/>
    </source>
</evidence>
<sequence>MQHLTIPGRLLVGAVLGAATLAVVTPSAAAAPAAQRTPVCLDATNSWADNTEVRLWACLDHRNQKWVVQDGQIKLRATVGTGREVCLDATNSRDNGTKVRLWRCLNHTNQKWVLRRGQIVVADTFRTGREVCLDANDSRANGTNVILWTCVRGNRNQEWVVQDGHIKVEDTL</sequence>
<evidence type="ECO:0000313" key="3">
    <source>
        <dbReference type="EMBL" id="GAA0926111.1"/>
    </source>
</evidence>
<feature type="signal peptide" evidence="1">
    <location>
        <begin position="1"/>
        <end position="30"/>
    </location>
</feature>
<dbReference type="CDD" id="cd00161">
    <property type="entry name" value="beta-trefoil_Ricin-like"/>
    <property type="match status" value="1"/>
</dbReference>
<feature type="chain" id="PRO_5046766243" description="Ricin B lectin domain-containing protein" evidence="1">
    <location>
        <begin position="31"/>
        <end position="172"/>
    </location>
</feature>
<dbReference type="InterPro" id="IPR000772">
    <property type="entry name" value="Ricin_B_lectin"/>
</dbReference>
<dbReference type="PROSITE" id="PS50231">
    <property type="entry name" value="RICIN_B_LECTIN"/>
    <property type="match status" value="1"/>
</dbReference>
<evidence type="ECO:0000313" key="4">
    <source>
        <dbReference type="Proteomes" id="UP001501578"/>
    </source>
</evidence>